<feature type="transmembrane region" description="Helical" evidence="2">
    <location>
        <begin position="64"/>
        <end position="84"/>
    </location>
</feature>
<evidence type="ECO:0000313" key="5">
    <source>
        <dbReference type="Proteomes" id="UP000586095"/>
    </source>
</evidence>
<feature type="region of interest" description="Disordered" evidence="1">
    <location>
        <begin position="1"/>
        <end position="45"/>
    </location>
</feature>
<dbReference type="Gene3D" id="3.40.30.10">
    <property type="entry name" value="Glutaredoxin"/>
    <property type="match status" value="1"/>
</dbReference>
<dbReference type="EMBL" id="JACCBD010000001">
    <property type="protein sequence ID" value="NYD27879.1"/>
    <property type="molecule type" value="Genomic_DNA"/>
</dbReference>
<reference evidence="4 5" key="1">
    <citation type="submission" date="2020-07" db="EMBL/GenBank/DDBJ databases">
        <title>Sequencing the genomes of 1000 actinobacteria strains.</title>
        <authorList>
            <person name="Klenk H.-P."/>
        </authorList>
    </citation>
    <scope>NUCLEOTIDE SEQUENCE [LARGE SCALE GENOMIC DNA]</scope>
    <source>
        <strain evidence="4 5">DSM 17380</strain>
    </source>
</reference>
<dbReference type="SUPFAM" id="SSF52833">
    <property type="entry name" value="Thioredoxin-like"/>
    <property type="match status" value="1"/>
</dbReference>
<keyword evidence="2" id="KW-0472">Membrane</keyword>
<dbReference type="GO" id="GO:0016853">
    <property type="term" value="F:isomerase activity"/>
    <property type="evidence" value="ECO:0007669"/>
    <property type="project" value="UniProtKB-KW"/>
</dbReference>
<accession>A0A852RBT4</accession>
<keyword evidence="2" id="KW-0812">Transmembrane</keyword>
<name>A0A852RBT4_9MICO</name>
<dbReference type="RefSeq" id="WP_185987672.1">
    <property type="nucleotide sequence ID" value="NZ_BAAALZ010000001.1"/>
</dbReference>
<evidence type="ECO:0000256" key="1">
    <source>
        <dbReference type="SAM" id="MobiDB-lite"/>
    </source>
</evidence>
<keyword evidence="2" id="KW-1133">Transmembrane helix</keyword>
<evidence type="ECO:0000259" key="3">
    <source>
        <dbReference type="Pfam" id="PF13462"/>
    </source>
</evidence>
<evidence type="ECO:0000256" key="2">
    <source>
        <dbReference type="SAM" id="Phobius"/>
    </source>
</evidence>
<comment type="caution">
    <text evidence="4">The sequence shown here is derived from an EMBL/GenBank/DDBJ whole genome shotgun (WGS) entry which is preliminary data.</text>
</comment>
<feature type="domain" description="Thioredoxin-like fold" evidence="3">
    <location>
        <begin position="124"/>
        <end position="277"/>
    </location>
</feature>
<dbReference type="InterPro" id="IPR036249">
    <property type="entry name" value="Thioredoxin-like_sf"/>
</dbReference>
<sequence>MNLTSERRSKRSASFRPEQEPRSAGAAGAAATNSTDTDAAAESRKALADQIRRDHQRGFGKRGLGVKVLVVMAVVAACAALLWLQFRASEHAADDVAVPKHATDSYGFILTAAAPEADSEATETGHNEGFVPVVLYEDFLCASCGVFHEQANALLSSELADGTISIEYRPFAFLVSASSDEYSQRAANAAVCVADLAGVPAFVTMRDLLFDHQPAPGATGPNDAELTAFAETAGAADAASCITERTFDGWVAQALNAAVDAGVSSTPTVWVDGVPIVKSTDGRESMPGPEELQFMIEKATE</sequence>
<protein>
    <submittedName>
        <fullName evidence="4">Protein-disulfide isomerase</fullName>
    </submittedName>
</protein>
<evidence type="ECO:0000313" key="4">
    <source>
        <dbReference type="EMBL" id="NYD27879.1"/>
    </source>
</evidence>
<keyword evidence="5" id="KW-1185">Reference proteome</keyword>
<organism evidence="4 5">
    <name type="scientific">Leucobacter aridicollis</name>
    <dbReference type="NCBI Taxonomy" id="283878"/>
    <lineage>
        <taxon>Bacteria</taxon>
        <taxon>Bacillati</taxon>
        <taxon>Actinomycetota</taxon>
        <taxon>Actinomycetes</taxon>
        <taxon>Micrococcales</taxon>
        <taxon>Microbacteriaceae</taxon>
        <taxon>Leucobacter</taxon>
    </lineage>
</organism>
<dbReference type="InterPro" id="IPR012336">
    <property type="entry name" value="Thioredoxin-like_fold"/>
</dbReference>
<dbReference type="AlphaFoldDB" id="A0A852RBT4"/>
<dbReference type="Proteomes" id="UP000586095">
    <property type="component" value="Unassembled WGS sequence"/>
</dbReference>
<keyword evidence="4" id="KW-0413">Isomerase</keyword>
<feature type="compositionally biased region" description="Low complexity" evidence="1">
    <location>
        <begin position="23"/>
        <end position="40"/>
    </location>
</feature>
<gene>
    <name evidence="4" type="ORF">BJ960_002682</name>
</gene>
<proteinExistence type="predicted"/>
<dbReference type="Pfam" id="PF13462">
    <property type="entry name" value="Thioredoxin_4"/>
    <property type="match status" value="1"/>
</dbReference>